<evidence type="ECO:0000256" key="5">
    <source>
        <dbReference type="ARBA" id="ARBA00023235"/>
    </source>
</evidence>
<evidence type="ECO:0000313" key="9">
    <source>
        <dbReference type="EMBL" id="PAF55273.1"/>
    </source>
</evidence>
<dbReference type="Gene3D" id="3.30.1360.40">
    <property type="match status" value="1"/>
</dbReference>
<dbReference type="SMART" id="SM00434">
    <property type="entry name" value="TOP4c"/>
    <property type="match status" value="1"/>
</dbReference>
<reference evidence="9" key="1">
    <citation type="submission" date="2017-08" db="EMBL/GenBank/DDBJ databases">
        <authorList>
            <person name="Alvarez-Ponce D."/>
            <person name="Weitzman C.L."/>
            <person name="Tillett R.L."/>
            <person name="Sandmeier F.C."/>
            <person name="Tracy C.R."/>
        </authorList>
    </citation>
    <scope>NUCLEOTIDE SEQUENCE [LARGE SCALE GENOMIC DNA]</scope>
    <source>
        <strain evidence="9">PS6</strain>
    </source>
</reference>
<keyword evidence="10" id="KW-1185">Reference proteome</keyword>
<dbReference type="PROSITE" id="PS52040">
    <property type="entry name" value="TOPO_IIA"/>
    <property type="match status" value="1"/>
</dbReference>
<dbReference type="InterPro" id="IPR050220">
    <property type="entry name" value="Type_II_DNA_Topoisomerases"/>
</dbReference>
<gene>
    <name evidence="9" type="ORF">CJF60_01120</name>
</gene>
<evidence type="ECO:0000256" key="6">
    <source>
        <dbReference type="PROSITE-ProRule" id="PRU01384"/>
    </source>
</evidence>
<evidence type="ECO:0000256" key="4">
    <source>
        <dbReference type="ARBA" id="ARBA00023125"/>
    </source>
</evidence>
<dbReference type="SUPFAM" id="SSF56719">
    <property type="entry name" value="Type II DNA topoisomerase"/>
    <property type="match status" value="1"/>
</dbReference>
<dbReference type="SUPFAM" id="SSF101904">
    <property type="entry name" value="GyrA/ParC C-terminal domain-like"/>
    <property type="match status" value="1"/>
</dbReference>
<evidence type="ECO:0000259" key="8">
    <source>
        <dbReference type="PROSITE" id="PS52040"/>
    </source>
</evidence>
<evidence type="ECO:0000256" key="1">
    <source>
        <dbReference type="ARBA" id="ARBA00000185"/>
    </source>
</evidence>
<dbReference type="Gene3D" id="1.10.268.10">
    <property type="entry name" value="Topoisomerase, domain 3"/>
    <property type="match status" value="1"/>
</dbReference>
<dbReference type="InterPro" id="IPR013757">
    <property type="entry name" value="Topo_IIA_A_a_sf"/>
</dbReference>
<evidence type="ECO:0000256" key="3">
    <source>
        <dbReference type="ARBA" id="ARBA00023029"/>
    </source>
</evidence>
<dbReference type="NCBIfam" id="NF004044">
    <property type="entry name" value="PRK05561.1"/>
    <property type="match status" value="1"/>
</dbReference>
<evidence type="ECO:0000256" key="7">
    <source>
        <dbReference type="SAM" id="MobiDB-lite"/>
    </source>
</evidence>
<dbReference type="PANTHER" id="PTHR43493:SF9">
    <property type="entry name" value="DNA TOPOISOMERASE 4 SUBUNIT A"/>
    <property type="match status" value="1"/>
</dbReference>
<keyword evidence="3 6" id="KW-0799">Topoisomerase</keyword>
<dbReference type="Gene3D" id="2.120.10.90">
    <property type="entry name" value="DNA gyrase/topoisomerase IV, subunit A, C-terminal"/>
    <property type="match status" value="1"/>
</dbReference>
<keyword evidence="4 6" id="KW-0238">DNA-binding</keyword>
<organism evidence="9 10">
    <name type="scientific">Mycoplasmopsis agassizii</name>
    <dbReference type="NCBI Taxonomy" id="33922"/>
    <lineage>
        <taxon>Bacteria</taxon>
        <taxon>Bacillati</taxon>
        <taxon>Mycoplasmatota</taxon>
        <taxon>Mycoplasmoidales</taxon>
        <taxon>Metamycoplasmataceae</taxon>
        <taxon>Mycoplasmopsis</taxon>
    </lineage>
</organism>
<feature type="region of interest" description="Disordered" evidence="7">
    <location>
        <begin position="832"/>
        <end position="855"/>
    </location>
</feature>
<proteinExistence type="predicted"/>
<dbReference type="Pfam" id="PF03989">
    <property type="entry name" value="DNA_gyraseA_C"/>
    <property type="match status" value="4"/>
</dbReference>
<accession>A0ABX4H658</accession>
<dbReference type="InterPro" id="IPR013758">
    <property type="entry name" value="Topo_IIA_A/C_ab"/>
</dbReference>
<comment type="catalytic activity">
    <reaction evidence="1 6">
        <text>ATP-dependent breakage, passage and rejoining of double-stranded DNA.</text>
        <dbReference type="EC" id="5.6.2.2"/>
    </reaction>
</comment>
<dbReference type="EMBL" id="NQMN01000001">
    <property type="protein sequence ID" value="PAF55273.1"/>
    <property type="molecule type" value="Genomic_DNA"/>
</dbReference>
<dbReference type="Proteomes" id="UP000217033">
    <property type="component" value="Unassembled WGS sequence"/>
</dbReference>
<dbReference type="CDD" id="cd00187">
    <property type="entry name" value="TOP4c"/>
    <property type="match status" value="1"/>
</dbReference>
<feature type="active site" description="O-(5'-phospho-DNA)-tyrosine intermediate" evidence="6">
    <location>
        <position position="129"/>
    </location>
</feature>
<feature type="domain" description="Topo IIA-type catalytic" evidence="8">
    <location>
        <begin position="41"/>
        <end position="507"/>
    </location>
</feature>
<dbReference type="InterPro" id="IPR013760">
    <property type="entry name" value="Topo_IIA-like_dom_sf"/>
</dbReference>
<dbReference type="InterPro" id="IPR035516">
    <property type="entry name" value="Gyrase/topoIV_suA_C"/>
</dbReference>
<dbReference type="Gene3D" id="3.90.199.10">
    <property type="entry name" value="Topoisomerase II, domain 5"/>
    <property type="match status" value="1"/>
</dbReference>
<protein>
    <recommendedName>
        <fullName evidence="2">DNA topoisomerase (ATP-hydrolyzing)</fullName>
        <ecNumber evidence="2">5.6.2.2</ecNumber>
    </recommendedName>
</protein>
<dbReference type="RefSeq" id="WP_084231835.1">
    <property type="nucleotide sequence ID" value="NZ_FWXE01000001.1"/>
</dbReference>
<dbReference type="EC" id="5.6.2.2" evidence="2"/>
<dbReference type="InterPro" id="IPR002205">
    <property type="entry name" value="Topo_IIA_dom_A"/>
</dbReference>
<name>A0ABX4H658_9BACT</name>
<keyword evidence="5 6" id="KW-0413">Isomerase</keyword>
<evidence type="ECO:0000256" key="2">
    <source>
        <dbReference type="ARBA" id="ARBA00012895"/>
    </source>
</evidence>
<evidence type="ECO:0000313" key="10">
    <source>
        <dbReference type="Proteomes" id="UP000217033"/>
    </source>
</evidence>
<dbReference type="PANTHER" id="PTHR43493">
    <property type="entry name" value="DNA GYRASE/TOPOISOMERASE SUBUNIT A"/>
    <property type="match status" value="1"/>
</dbReference>
<comment type="caution">
    <text evidence="9">The sequence shown here is derived from an EMBL/GenBank/DDBJ whole genome shotgun (WGS) entry which is preliminary data.</text>
</comment>
<dbReference type="InterPro" id="IPR006691">
    <property type="entry name" value="GyrA/parC_rep"/>
</dbReference>
<sequence length="911" mass="103997">MAKKDNAPEGLNPQIYLQNLDEIMSERFGNYSKYVIQERALPDARDGLKPVQRRILFSMHDLKLYNHLPYKKSARVVGDVIGKYHPHGDTSIYDAMIRLAQDWKMALPLVQMHGNIGSVDDDPAAAMRYTESRLAKVSELMLKGIEKNIVKFVPNFDDTEKEPTVLPSFIPNLLINGSRGIASGFATEIPPHNINEVIEGAIAMIRNPNVSLNTLMKHIKGPDFPTGGIISGNKGIIEAFETGKGRVSIRSKYEIVKENKQHYISIKELPYGIVKSKLVFEIDQLLDKNNIAGVEEVLDVSDRDGIEIQIKLTSNADAKTIINYLMSKTQLRVYYSYNNIAIYKGYPTLMNLHQMLGAYIDHFKDVNNKIIIYDLNKAKDRLEIVEGFLIVSKVTDKVIKVIRESNNAKKGVIEDLIREFKFTERQATAIAEMQLYRLSKTDFYALQDEKTKLLETIAELQGLLKDESLFNNHLIKILKEINKNYAIPRRTLIEDSNDAVDYNIEDLIEEEDIHISMTKQGYIKRVSQKIYDSNNYETYSLKEGDEIVFAQSTNTKSKLISFTNQGNFISIPLFKINSGKWKEIGQHLSEFVKLNDSEKIINTFIINDFSDTIYVNFITKLGLGKRTKIEAFDISKYSKPVRAIKIKSGDQLASVSLSSGGFVNLVFTNNDLVLKISENDFPLLNTSSMGNIIIKLNAGEVVNHLQSAQNKSNLLLVSQRNYYMYLDVKKLKFANRGNKGQKYFEQAKTNQHLVKSSLILDYENKFNLVEINDVVVFDEKSNNKRENQFSTLGRNVNYVFNETESQLDYLNKNKSLIESNINKKLTQEFDSEKTQSLLEEDQPKNQKDDSSKTVEIEKTKTYSVDKSKIKNELKEKKSIDAILDTIDDAYGSFDSKFRPEKIKELLSKKKK</sequence>
<dbReference type="Pfam" id="PF00521">
    <property type="entry name" value="DNA_topoisoIV"/>
    <property type="match status" value="1"/>
</dbReference>
<feature type="compositionally biased region" description="Basic and acidic residues" evidence="7">
    <location>
        <begin position="841"/>
        <end position="855"/>
    </location>
</feature>